<dbReference type="AlphaFoldDB" id="A0A6A4GL85"/>
<evidence type="ECO:0000313" key="3">
    <source>
        <dbReference type="Proteomes" id="UP000799118"/>
    </source>
</evidence>
<reference evidence="2" key="1">
    <citation type="journal article" date="2019" name="Environ. Microbiol.">
        <title>Fungal ecological strategies reflected in gene transcription - a case study of two litter decomposers.</title>
        <authorList>
            <person name="Barbi F."/>
            <person name="Kohler A."/>
            <person name="Barry K."/>
            <person name="Baskaran P."/>
            <person name="Daum C."/>
            <person name="Fauchery L."/>
            <person name="Ihrmark K."/>
            <person name="Kuo A."/>
            <person name="LaButti K."/>
            <person name="Lipzen A."/>
            <person name="Morin E."/>
            <person name="Grigoriev I.V."/>
            <person name="Henrissat B."/>
            <person name="Lindahl B."/>
            <person name="Martin F."/>
        </authorList>
    </citation>
    <scope>NUCLEOTIDE SEQUENCE</scope>
    <source>
        <strain evidence="2">JB14</strain>
    </source>
</reference>
<keyword evidence="3" id="KW-1185">Reference proteome</keyword>
<protein>
    <submittedName>
        <fullName evidence="2">Uncharacterized protein</fullName>
    </submittedName>
</protein>
<keyword evidence="1" id="KW-1133">Transmembrane helix</keyword>
<feature type="transmembrane region" description="Helical" evidence="1">
    <location>
        <begin position="178"/>
        <end position="199"/>
    </location>
</feature>
<feature type="transmembrane region" description="Helical" evidence="1">
    <location>
        <begin position="256"/>
        <end position="275"/>
    </location>
</feature>
<dbReference type="OrthoDB" id="3259067at2759"/>
<gene>
    <name evidence="2" type="ORF">BT96DRAFT_1026375</name>
</gene>
<keyword evidence="1" id="KW-0472">Membrane</keyword>
<feature type="transmembrane region" description="Helical" evidence="1">
    <location>
        <begin position="134"/>
        <end position="158"/>
    </location>
</feature>
<accession>A0A6A4GL85</accession>
<keyword evidence="1" id="KW-0812">Transmembrane</keyword>
<dbReference type="Proteomes" id="UP000799118">
    <property type="component" value="Unassembled WGS sequence"/>
</dbReference>
<sequence>MVQTLADVDPSKEVAEGFGPSLNAFNALQLLGLIGSVFCLISARFSSVPRQAPWWNFMFSWVLFCTSYLLLFFAGQAYNSEPDLPLCILQSSLTYAVSPLAEATALGLVVQLLFNVRRTLSGQTIRGERYWRIVLLIMPYVIFITLILESTVISLTIADPKFSSVSYCSLEDHAPGQVTSALDVIFAISIVVLNIIIALQFRKHWSMLRSGNFTSMFVRVSAFTLFGLVAVIIAVLFFTSAGSSHGSDTALLELDIILAIIPVAGSLSLAVIKIFS</sequence>
<proteinExistence type="predicted"/>
<evidence type="ECO:0000256" key="1">
    <source>
        <dbReference type="SAM" id="Phobius"/>
    </source>
</evidence>
<dbReference type="EMBL" id="ML769911">
    <property type="protein sequence ID" value="KAE9386120.1"/>
    <property type="molecule type" value="Genomic_DNA"/>
</dbReference>
<feature type="transmembrane region" description="Helical" evidence="1">
    <location>
        <begin position="220"/>
        <end position="241"/>
    </location>
</feature>
<organism evidence="2 3">
    <name type="scientific">Gymnopus androsaceus JB14</name>
    <dbReference type="NCBI Taxonomy" id="1447944"/>
    <lineage>
        <taxon>Eukaryota</taxon>
        <taxon>Fungi</taxon>
        <taxon>Dikarya</taxon>
        <taxon>Basidiomycota</taxon>
        <taxon>Agaricomycotina</taxon>
        <taxon>Agaricomycetes</taxon>
        <taxon>Agaricomycetidae</taxon>
        <taxon>Agaricales</taxon>
        <taxon>Marasmiineae</taxon>
        <taxon>Omphalotaceae</taxon>
        <taxon>Gymnopus</taxon>
    </lineage>
</organism>
<name>A0A6A4GL85_9AGAR</name>
<feature type="transmembrane region" description="Helical" evidence="1">
    <location>
        <begin position="24"/>
        <end position="43"/>
    </location>
</feature>
<feature type="transmembrane region" description="Helical" evidence="1">
    <location>
        <begin position="95"/>
        <end position="114"/>
    </location>
</feature>
<feature type="transmembrane region" description="Helical" evidence="1">
    <location>
        <begin position="55"/>
        <end position="75"/>
    </location>
</feature>
<evidence type="ECO:0000313" key="2">
    <source>
        <dbReference type="EMBL" id="KAE9386120.1"/>
    </source>
</evidence>